<accession>A0A7Y9GR76</accession>
<keyword evidence="2" id="KW-1185">Reference proteome</keyword>
<proteinExistence type="predicted"/>
<evidence type="ECO:0000313" key="1">
    <source>
        <dbReference type="EMBL" id="NYE21210.1"/>
    </source>
</evidence>
<protein>
    <submittedName>
        <fullName evidence="1">Uncharacterized protein</fullName>
    </submittedName>
</protein>
<dbReference type="AlphaFoldDB" id="A0A7Y9GR76"/>
<dbReference type="Proteomes" id="UP000576969">
    <property type="component" value="Unassembled WGS sequence"/>
</dbReference>
<reference evidence="1 2" key="1">
    <citation type="submission" date="2020-07" db="EMBL/GenBank/DDBJ databases">
        <title>Sequencing the genomes of 1000 actinobacteria strains.</title>
        <authorList>
            <person name="Klenk H.-P."/>
        </authorList>
    </citation>
    <scope>NUCLEOTIDE SEQUENCE [LARGE SCALE GENOMIC DNA]</scope>
    <source>
        <strain evidence="1 2">DSM 24662</strain>
    </source>
</reference>
<organism evidence="1 2">
    <name type="scientific">Microbacterium immunditiarum</name>
    <dbReference type="NCBI Taxonomy" id="337480"/>
    <lineage>
        <taxon>Bacteria</taxon>
        <taxon>Bacillati</taxon>
        <taxon>Actinomycetota</taxon>
        <taxon>Actinomycetes</taxon>
        <taxon>Micrococcales</taxon>
        <taxon>Microbacteriaceae</taxon>
        <taxon>Microbacterium</taxon>
    </lineage>
</organism>
<dbReference type="EMBL" id="JACCBV010000001">
    <property type="protein sequence ID" value="NYE21210.1"/>
    <property type="molecule type" value="Genomic_DNA"/>
</dbReference>
<sequence length="126" mass="13851">MSTNVTADLIRALIEHMRGAGDDWESFAMVIEFRGEQLAGTHGYAYSPGGAVSPVASRPTGIKPALDAYTESYYKPGEALPVAILVQFDRVKGEYEVTFEDTDATRWQVTPENIATIAEQLRPKLD</sequence>
<evidence type="ECO:0000313" key="2">
    <source>
        <dbReference type="Proteomes" id="UP000576969"/>
    </source>
</evidence>
<gene>
    <name evidence="1" type="ORF">BJ991_003238</name>
</gene>
<comment type="caution">
    <text evidence="1">The sequence shown here is derived from an EMBL/GenBank/DDBJ whole genome shotgun (WGS) entry which is preliminary data.</text>
</comment>
<dbReference type="RefSeq" id="WP_179491689.1">
    <property type="nucleotide sequence ID" value="NZ_JACCBV010000001.1"/>
</dbReference>
<name>A0A7Y9GR76_9MICO</name>